<organism evidence="1 2">
    <name type="scientific">Emiliania huxleyi (strain CCMP1516)</name>
    <dbReference type="NCBI Taxonomy" id="280463"/>
    <lineage>
        <taxon>Eukaryota</taxon>
        <taxon>Haptista</taxon>
        <taxon>Haptophyta</taxon>
        <taxon>Prymnesiophyceae</taxon>
        <taxon>Isochrysidales</taxon>
        <taxon>Noelaerhabdaceae</taxon>
        <taxon>Emiliania</taxon>
    </lineage>
</organism>
<dbReference type="PaxDb" id="2903-EOD34773"/>
<name>A0A0D3KWE8_EMIH1</name>
<dbReference type="KEGG" id="ehx:EMIHUDRAFT_372888"/>
<protein>
    <recommendedName>
        <fullName evidence="3">CENP-V/GFA domain-containing protein</fullName>
    </recommendedName>
</protein>
<evidence type="ECO:0000313" key="1">
    <source>
        <dbReference type="EnsemblProtists" id="EOD40083"/>
    </source>
</evidence>
<accession>A0A0D3KWE8</accession>
<evidence type="ECO:0000313" key="2">
    <source>
        <dbReference type="Proteomes" id="UP000013827"/>
    </source>
</evidence>
<keyword evidence="2" id="KW-1185">Reference proteome</keyword>
<dbReference type="EnsemblProtists" id="EOD34773">
    <property type="protein sequence ID" value="EOD34773"/>
    <property type="gene ID" value="EMIHUDRAFT_363343"/>
</dbReference>
<dbReference type="RefSeq" id="XP_005787202.1">
    <property type="nucleotide sequence ID" value="XM_005787145.1"/>
</dbReference>
<dbReference type="Proteomes" id="UP000013827">
    <property type="component" value="Unassembled WGS sequence"/>
</dbReference>
<proteinExistence type="predicted"/>
<reference evidence="2" key="1">
    <citation type="journal article" date="2013" name="Nature">
        <title>Pan genome of the phytoplankton Emiliania underpins its global distribution.</title>
        <authorList>
            <person name="Read B.A."/>
            <person name="Kegel J."/>
            <person name="Klute M.J."/>
            <person name="Kuo A."/>
            <person name="Lefebvre S.C."/>
            <person name="Maumus F."/>
            <person name="Mayer C."/>
            <person name="Miller J."/>
            <person name="Monier A."/>
            <person name="Salamov A."/>
            <person name="Young J."/>
            <person name="Aguilar M."/>
            <person name="Claverie J.M."/>
            <person name="Frickenhaus S."/>
            <person name="Gonzalez K."/>
            <person name="Herman E.K."/>
            <person name="Lin Y.C."/>
            <person name="Napier J."/>
            <person name="Ogata H."/>
            <person name="Sarno A.F."/>
            <person name="Shmutz J."/>
            <person name="Schroeder D."/>
            <person name="de Vargas C."/>
            <person name="Verret F."/>
            <person name="von Dassow P."/>
            <person name="Valentin K."/>
            <person name="Van de Peer Y."/>
            <person name="Wheeler G."/>
            <person name="Dacks J.B."/>
            <person name="Delwiche C.F."/>
            <person name="Dyhrman S.T."/>
            <person name="Glockner G."/>
            <person name="John U."/>
            <person name="Richards T."/>
            <person name="Worden A.Z."/>
            <person name="Zhang X."/>
            <person name="Grigoriev I.V."/>
            <person name="Allen A.E."/>
            <person name="Bidle K."/>
            <person name="Borodovsky M."/>
            <person name="Bowler C."/>
            <person name="Brownlee C."/>
            <person name="Cock J.M."/>
            <person name="Elias M."/>
            <person name="Gladyshev V.N."/>
            <person name="Groth M."/>
            <person name="Guda C."/>
            <person name="Hadaegh A."/>
            <person name="Iglesias-Rodriguez M.D."/>
            <person name="Jenkins J."/>
            <person name="Jones B.M."/>
            <person name="Lawson T."/>
            <person name="Leese F."/>
            <person name="Lindquist E."/>
            <person name="Lobanov A."/>
            <person name="Lomsadze A."/>
            <person name="Malik S.B."/>
            <person name="Marsh M.E."/>
            <person name="Mackinder L."/>
            <person name="Mock T."/>
            <person name="Mueller-Roeber B."/>
            <person name="Pagarete A."/>
            <person name="Parker M."/>
            <person name="Probert I."/>
            <person name="Quesneville H."/>
            <person name="Raines C."/>
            <person name="Rensing S.A."/>
            <person name="Riano-Pachon D.M."/>
            <person name="Richier S."/>
            <person name="Rokitta S."/>
            <person name="Shiraiwa Y."/>
            <person name="Soanes D.M."/>
            <person name="van der Giezen M."/>
            <person name="Wahlund T.M."/>
            <person name="Williams B."/>
            <person name="Wilson W."/>
            <person name="Wolfe G."/>
            <person name="Wurch L.L."/>
        </authorList>
    </citation>
    <scope>NUCLEOTIDE SEQUENCE</scope>
</reference>
<dbReference type="HOGENOM" id="CLU_1167701_0_0_1"/>
<dbReference type="OMA" id="ECCCVDC"/>
<dbReference type="EnsemblProtists" id="EOD40083">
    <property type="protein sequence ID" value="EOD40083"/>
    <property type="gene ID" value="EMIHUDRAFT_372888"/>
</dbReference>
<dbReference type="KEGG" id="ehx:EMIHUDRAFT_363343"/>
<reference evidence="1" key="2">
    <citation type="submission" date="2024-10" db="UniProtKB">
        <authorList>
            <consortium name="EnsemblProtists"/>
        </authorList>
    </citation>
    <scope>IDENTIFICATION</scope>
</reference>
<dbReference type="RefSeq" id="XP_005792512.1">
    <property type="nucleotide sequence ID" value="XM_005792455.1"/>
</dbReference>
<dbReference type="GeneID" id="17285355"/>
<evidence type="ECO:0008006" key="3">
    <source>
        <dbReference type="Google" id="ProtNLM"/>
    </source>
</evidence>
<dbReference type="AlphaFoldDB" id="A0A0D3KWE8"/>
<sequence length="238" mass="25180">MASIKCRCGAVSVAFACEKPIHQLECCCVDCYSKNVWAYKKASAPLPSGVTGVHGEGKPLDLRYWPNKLAVTGKEKLAFNRLRDDAASISMVTTCCSTLLCVDHPFYQTNAVLTFPEFCPYIGAGELPEISTRAFIKDWPVEKYAELPPKPGFYLTADGPAFEPPGPETEAACAPTFTAFANPHISADAPGETFQELLAAAGGSVESLGLPEGANSNQLKAKAALDCGPPGSLATEAS</sequence>
<dbReference type="GeneID" id="17280044"/>